<protein>
    <submittedName>
        <fullName evidence="2">Uncharacterized protein</fullName>
    </submittedName>
</protein>
<dbReference type="PANTHER" id="PTHR34239">
    <property type="entry name" value="APPLE DOMAIN-CONTAINING PROTEIN"/>
    <property type="match status" value="1"/>
</dbReference>
<proteinExistence type="predicted"/>
<dbReference type="EnsemblMetazoa" id="XM_016990010">
    <property type="protein sequence ID" value="XP_016845499"/>
    <property type="gene ID" value="LOC100123781"/>
</dbReference>
<sequence length="358" mass="39790">MPKRKDPDQERIRQLEWENDLLQRELYLAKSKMNETNASDSEESQADLTQDPDIEPPPHKKTKKDLGESPPATSDTTDDTGDKENAGDSEDEEEIAFLGDNPATTKGSEVKLSPGLCQRLKLWMTTGLTEEEKKTLLDSIPRKGNFSFEAPILNEEVIIGMTEIAIKRDAFFVNHQTLAGSALSQVSAVLQAIFNDDTQPVQRDDILEKLSSSVKLLAELIRTLSATRKSFITPGFEKNMRSTLEKAIPEQYLFGNKIQELVIGTEALVKVSKQIKAPPAKKPLQTNNSLNWARASGKKRRDGLHRGTTNNGKPPQSHQLSTSPIRRIDVTTSRSPCSRLQGHRTGHDAKRGGNSRTL</sequence>
<evidence type="ECO:0000313" key="3">
    <source>
        <dbReference type="Proteomes" id="UP000002358"/>
    </source>
</evidence>
<feature type="region of interest" description="Disordered" evidence="1">
    <location>
        <begin position="278"/>
        <end position="358"/>
    </location>
</feature>
<name>A0A7M7IVQ3_NASVI</name>
<keyword evidence="3" id="KW-1185">Reference proteome</keyword>
<feature type="compositionally biased region" description="Acidic residues" evidence="1">
    <location>
        <begin position="40"/>
        <end position="54"/>
    </location>
</feature>
<accession>A0A7M7IVQ3</accession>
<dbReference type="AlphaFoldDB" id="A0A7M7IVQ3"/>
<dbReference type="PANTHER" id="PTHR34239:SF2">
    <property type="entry name" value="TRANSPOSABLE ELEMENT P TRANSPOSASE_THAP9 CONSERVED DOMAIN-CONTAINING PROTEIN"/>
    <property type="match status" value="1"/>
</dbReference>
<reference evidence="2" key="1">
    <citation type="submission" date="2021-01" db="UniProtKB">
        <authorList>
            <consortium name="EnsemblMetazoa"/>
        </authorList>
    </citation>
    <scope>IDENTIFICATION</scope>
</reference>
<evidence type="ECO:0000313" key="2">
    <source>
        <dbReference type="EnsemblMetazoa" id="XP_016845499"/>
    </source>
</evidence>
<dbReference type="KEGG" id="nvi:100123781"/>
<organism evidence="2 3">
    <name type="scientific">Nasonia vitripennis</name>
    <name type="common">Parasitic wasp</name>
    <dbReference type="NCBI Taxonomy" id="7425"/>
    <lineage>
        <taxon>Eukaryota</taxon>
        <taxon>Metazoa</taxon>
        <taxon>Ecdysozoa</taxon>
        <taxon>Arthropoda</taxon>
        <taxon>Hexapoda</taxon>
        <taxon>Insecta</taxon>
        <taxon>Pterygota</taxon>
        <taxon>Neoptera</taxon>
        <taxon>Endopterygota</taxon>
        <taxon>Hymenoptera</taxon>
        <taxon>Apocrita</taxon>
        <taxon>Proctotrupomorpha</taxon>
        <taxon>Chalcidoidea</taxon>
        <taxon>Pteromalidae</taxon>
        <taxon>Pteromalinae</taxon>
        <taxon>Nasonia</taxon>
    </lineage>
</organism>
<feature type="region of interest" description="Disordered" evidence="1">
    <location>
        <begin position="32"/>
        <end position="94"/>
    </location>
</feature>
<feature type="compositionally biased region" description="Polar residues" evidence="1">
    <location>
        <begin position="307"/>
        <end position="338"/>
    </location>
</feature>
<dbReference type="Proteomes" id="UP000002358">
    <property type="component" value="Chromosome 4"/>
</dbReference>
<dbReference type="RefSeq" id="XP_016845499.2">
    <property type="nucleotide sequence ID" value="XM_016990010.3"/>
</dbReference>
<evidence type="ECO:0000256" key="1">
    <source>
        <dbReference type="SAM" id="MobiDB-lite"/>
    </source>
</evidence>
<dbReference type="GeneID" id="100123781"/>